<accession>A0A9D4XV31</accession>
<dbReference type="Gramene" id="Psat03G0310500-T1">
    <property type="protein sequence ID" value="KAI5427961.1"/>
    <property type="gene ID" value="KIW84_033105"/>
</dbReference>
<protein>
    <recommendedName>
        <fullName evidence="1">Reverse transcriptase zinc-binding domain-containing protein</fullName>
    </recommendedName>
</protein>
<dbReference type="Pfam" id="PF13966">
    <property type="entry name" value="zf-RVT"/>
    <property type="match status" value="1"/>
</dbReference>
<dbReference type="AlphaFoldDB" id="A0A9D4XV31"/>
<reference evidence="2 3" key="1">
    <citation type="journal article" date="2022" name="Nat. Genet.">
        <title>Improved pea reference genome and pan-genome highlight genomic features and evolutionary characteristics.</title>
        <authorList>
            <person name="Yang T."/>
            <person name="Liu R."/>
            <person name="Luo Y."/>
            <person name="Hu S."/>
            <person name="Wang D."/>
            <person name="Wang C."/>
            <person name="Pandey M.K."/>
            <person name="Ge S."/>
            <person name="Xu Q."/>
            <person name="Li N."/>
            <person name="Li G."/>
            <person name="Huang Y."/>
            <person name="Saxena R.K."/>
            <person name="Ji Y."/>
            <person name="Li M."/>
            <person name="Yan X."/>
            <person name="He Y."/>
            <person name="Liu Y."/>
            <person name="Wang X."/>
            <person name="Xiang C."/>
            <person name="Varshney R.K."/>
            <person name="Ding H."/>
            <person name="Gao S."/>
            <person name="Zong X."/>
        </authorList>
    </citation>
    <scope>NUCLEOTIDE SEQUENCE [LARGE SCALE GENOMIC DNA]</scope>
    <source>
        <strain evidence="2 3">cv. Zhongwan 6</strain>
    </source>
</reference>
<proteinExistence type="predicted"/>
<dbReference type="Proteomes" id="UP001058974">
    <property type="component" value="Chromosome 3"/>
</dbReference>
<organism evidence="2 3">
    <name type="scientific">Pisum sativum</name>
    <name type="common">Garden pea</name>
    <name type="synonym">Lathyrus oleraceus</name>
    <dbReference type="NCBI Taxonomy" id="3888"/>
    <lineage>
        <taxon>Eukaryota</taxon>
        <taxon>Viridiplantae</taxon>
        <taxon>Streptophyta</taxon>
        <taxon>Embryophyta</taxon>
        <taxon>Tracheophyta</taxon>
        <taxon>Spermatophyta</taxon>
        <taxon>Magnoliopsida</taxon>
        <taxon>eudicotyledons</taxon>
        <taxon>Gunneridae</taxon>
        <taxon>Pentapetalae</taxon>
        <taxon>rosids</taxon>
        <taxon>fabids</taxon>
        <taxon>Fabales</taxon>
        <taxon>Fabaceae</taxon>
        <taxon>Papilionoideae</taxon>
        <taxon>50 kb inversion clade</taxon>
        <taxon>NPAAA clade</taxon>
        <taxon>Hologalegina</taxon>
        <taxon>IRL clade</taxon>
        <taxon>Fabeae</taxon>
        <taxon>Lathyrus</taxon>
    </lineage>
</organism>
<evidence type="ECO:0000259" key="1">
    <source>
        <dbReference type="Pfam" id="PF13966"/>
    </source>
</evidence>
<dbReference type="PANTHER" id="PTHR33116">
    <property type="entry name" value="REVERSE TRANSCRIPTASE ZINC-BINDING DOMAIN-CONTAINING PROTEIN-RELATED-RELATED"/>
    <property type="match status" value="1"/>
</dbReference>
<comment type="caution">
    <text evidence="2">The sequence shown here is derived from an EMBL/GenBank/DDBJ whole genome shotgun (WGS) entry which is preliminary data.</text>
</comment>
<keyword evidence="3" id="KW-1185">Reference proteome</keyword>
<dbReference type="PANTHER" id="PTHR33116:SF78">
    <property type="entry name" value="OS12G0587133 PROTEIN"/>
    <property type="match status" value="1"/>
</dbReference>
<dbReference type="InterPro" id="IPR026960">
    <property type="entry name" value="RVT-Znf"/>
</dbReference>
<name>A0A9D4XV31_PEA</name>
<evidence type="ECO:0000313" key="3">
    <source>
        <dbReference type="Proteomes" id="UP001058974"/>
    </source>
</evidence>
<evidence type="ECO:0000313" key="2">
    <source>
        <dbReference type="EMBL" id="KAI5427961.1"/>
    </source>
</evidence>
<gene>
    <name evidence="2" type="ORF">KIW84_033105</name>
</gene>
<dbReference type="EMBL" id="JAMSHJ010000003">
    <property type="protein sequence ID" value="KAI5427961.1"/>
    <property type="molecule type" value="Genomic_DNA"/>
</dbReference>
<sequence>MDKVREKLAKWKGKLLSLRRRITLIKSVMSSVAIFLLSFYKASDNIWKEIEIIQKQLMWGDYDSKKKIHWVAWNQEALWSKILATRYSDVSSAVLAKKREGLRSSDSAWWRDVIKADTSISHSAAGFAGLISCSLARLPGLYQASKWKKKDLKTLLENFILVDHKDDNFIRTPDSEPLLVSKRSAGDVLFSNRLHKKDNLRSRGVIIPNNNYVCSLCKVVEEDLEHLFFRCDMVSVAWRKIVDWLNITLGNDSAWEHFASWSSCCMEKKEYRGKKGIVWLVVMWSI</sequence>
<feature type="domain" description="Reverse transcriptase zinc-binding" evidence="1">
    <location>
        <begin position="189"/>
        <end position="238"/>
    </location>
</feature>